<reference evidence="1" key="1">
    <citation type="submission" date="2023-04" db="EMBL/GenBank/DDBJ databases">
        <title>Draft Genome sequencing of Naganishia species isolated from polar environments using Oxford Nanopore Technology.</title>
        <authorList>
            <person name="Leo P."/>
            <person name="Venkateswaran K."/>
        </authorList>
    </citation>
    <scope>NUCLEOTIDE SEQUENCE</scope>
    <source>
        <strain evidence="1">DBVPG 5303</strain>
    </source>
</reference>
<organism evidence="1 2">
    <name type="scientific">Naganishia onofrii</name>
    <dbReference type="NCBI Taxonomy" id="1851511"/>
    <lineage>
        <taxon>Eukaryota</taxon>
        <taxon>Fungi</taxon>
        <taxon>Dikarya</taxon>
        <taxon>Basidiomycota</taxon>
        <taxon>Agaricomycotina</taxon>
        <taxon>Tremellomycetes</taxon>
        <taxon>Filobasidiales</taxon>
        <taxon>Filobasidiaceae</taxon>
        <taxon>Naganishia</taxon>
    </lineage>
</organism>
<dbReference type="Proteomes" id="UP001234202">
    <property type="component" value="Unassembled WGS sequence"/>
</dbReference>
<protein>
    <submittedName>
        <fullName evidence="1">Uncharacterized protein</fullName>
    </submittedName>
</protein>
<evidence type="ECO:0000313" key="2">
    <source>
        <dbReference type="Proteomes" id="UP001234202"/>
    </source>
</evidence>
<accession>A0ACC2XTT8</accession>
<name>A0ACC2XTT8_9TREE</name>
<comment type="caution">
    <text evidence="1">The sequence shown here is derived from an EMBL/GenBank/DDBJ whole genome shotgun (WGS) entry which is preliminary data.</text>
</comment>
<evidence type="ECO:0000313" key="1">
    <source>
        <dbReference type="EMBL" id="KAJ9126107.1"/>
    </source>
</evidence>
<dbReference type="EMBL" id="JASBWV010000006">
    <property type="protein sequence ID" value="KAJ9126107.1"/>
    <property type="molecule type" value="Genomic_DNA"/>
</dbReference>
<keyword evidence="2" id="KW-1185">Reference proteome</keyword>
<proteinExistence type="predicted"/>
<sequence length="696" mass="73471">MTISRSSGPLSRSDNSNNHSAEQQQQHSAELCPTCKQPLSSSEARHAAFSPESLPSIPLLPSINESGVSPPSARPKSSSLLSVDTSVTQNQDKQPHHGLSASPHTVGEEKAKARARGWSMVDEDAEKAKRELTWNRYRKLVQDVSTQESESDQQASESVISVLKETLLKVLQEAEQLSNDHYALQHSEKELQMNLKIARSNLQLAEMNSEMLEEALRRGGEGFAGRMLPLPNHQQQQQQYSNKTSIDTVGTEGSRPGTPSIAVGGTTDTAARAVGAGGGGGGAGQARSTSMTIPFSGGGSAAAAMIPPQIVRRRSGSEAGPAVGSVPSTATTANKPATPTAIPQPTRPVMERSNTLGATSSAGPPPSTSAGTSGGGIGGFFRKNFDKRSSGLMQDLGLQNLRIPDLQNLPIPSPSAATRAEFFNSLGMSQPGGAVSSSPNLAITTNGFNTTSSPTTAQGSLSRSPLQPRPVSRGGWYDAAAASSSLGGASDAEVQKLRATLVATSKSVTSLKTELGAMKTAKAELEAELESLSQALFEEANKMVADERKKRAEKEQEAREAIEEREALRRVVKLMEAEKAGCTTSQGGGTATRDSGKGIPQVEESEVNGTREPTSEQPPRNIPGGFPLSAGSDTWTGKRSAIFRLFGSLAHTASLPSLDKEAAIDTSTNIHEQPKRSTSEELEELMKRMEADFGKL</sequence>
<gene>
    <name evidence="1" type="ORF">QFC24_002379</name>
</gene>